<protein>
    <recommendedName>
        <fullName evidence="1">Stage 0 sporulation protein A homolog</fullName>
    </recommendedName>
</protein>
<evidence type="ECO:0000313" key="9">
    <source>
        <dbReference type="EMBL" id="MCQ4838345.1"/>
    </source>
</evidence>
<dbReference type="Gene3D" id="1.10.10.60">
    <property type="entry name" value="Homeodomain-like"/>
    <property type="match status" value="2"/>
</dbReference>
<name>A0ABT1RUK0_9FIRM</name>
<dbReference type="SUPFAM" id="SSF46689">
    <property type="entry name" value="Homeodomain-like"/>
    <property type="match status" value="2"/>
</dbReference>
<dbReference type="PROSITE" id="PS50110">
    <property type="entry name" value="RESPONSE_REGULATORY"/>
    <property type="match status" value="1"/>
</dbReference>
<gene>
    <name evidence="9" type="ORF">NE695_00270</name>
</gene>
<keyword evidence="6" id="KW-0597">Phosphoprotein</keyword>
<sequence length="522" mass="60663">MNVLLVDDEMDVLEGITDALDFDSLGIESVYLAQSAAHAREILLSRNVDIMVTDIEMPGESGLDLLQWVRDSGLDTVTLFCTSYANFNYAQKALEMHSFDYFLKPIAYSALQERLAAAVKEAERIHSLKSHSRYWQNGLPDNKKLFWASLITGEVRSEKDILREEEKRGLSYSSEDRFLLCLFVPLHEEEDTAAWKRYASKNIREEIFASGNLLPEASVPVEGNRWCLIFQQHLDFSEEVFRSLFMEFSSQVTKCLSSWINCYYQADCPLTEIRGSFLDVEDISSDDVTSFNKIYTLKDYQKKDIPYFLPQIREWELLLLSGKADDLVAETHAHLDRQAARGELNMPYIKAMRIDMMQMIHTVLKQRQISAYDLFSDERFDRLRERSLLSLLDMKRYLEYIVRTASDYMNFTSESQSVVGRVKEYINSHLSEEITRNSMAKIVYLNSDYLARLFKKETGQSLGAYLQDRRIHEAKKLLVQTNIQVNEIAQRVGYDNFSYFSHTFREKTGVTPNEYRKNKNCL</sequence>
<dbReference type="InterPro" id="IPR009057">
    <property type="entry name" value="Homeodomain-like_sf"/>
</dbReference>
<evidence type="ECO:0000256" key="4">
    <source>
        <dbReference type="ARBA" id="ARBA00023163"/>
    </source>
</evidence>
<dbReference type="SMART" id="SM00342">
    <property type="entry name" value="HTH_ARAC"/>
    <property type="match status" value="1"/>
</dbReference>
<dbReference type="SUPFAM" id="SSF52172">
    <property type="entry name" value="CheY-like"/>
    <property type="match status" value="1"/>
</dbReference>
<keyword evidence="3" id="KW-0238">DNA-binding</keyword>
<comment type="caution">
    <text evidence="9">The sequence shown here is derived from an EMBL/GenBank/DDBJ whole genome shotgun (WGS) entry which is preliminary data.</text>
</comment>
<dbReference type="InterPro" id="IPR001789">
    <property type="entry name" value="Sig_transdc_resp-reg_receiver"/>
</dbReference>
<keyword evidence="2" id="KW-0805">Transcription regulation</keyword>
<evidence type="ECO:0000256" key="6">
    <source>
        <dbReference type="PROSITE-ProRule" id="PRU00169"/>
    </source>
</evidence>
<evidence type="ECO:0000259" key="8">
    <source>
        <dbReference type="PROSITE" id="PS50110"/>
    </source>
</evidence>
<evidence type="ECO:0000256" key="3">
    <source>
        <dbReference type="ARBA" id="ARBA00023125"/>
    </source>
</evidence>
<dbReference type="PANTHER" id="PTHR43280:SF28">
    <property type="entry name" value="HTH-TYPE TRANSCRIPTIONAL ACTIVATOR RHAS"/>
    <property type="match status" value="1"/>
</dbReference>
<dbReference type="RefSeq" id="WP_066863719.1">
    <property type="nucleotide sequence ID" value="NZ_CABKVV010000013.1"/>
</dbReference>
<dbReference type="GeneID" id="90532367"/>
<dbReference type="PROSITE" id="PS00041">
    <property type="entry name" value="HTH_ARAC_FAMILY_1"/>
    <property type="match status" value="1"/>
</dbReference>
<keyword evidence="10" id="KW-1185">Reference proteome</keyword>
<dbReference type="InterPro" id="IPR011006">
    <property type="entry name" value="CheY-like_superfamily"/>
</dbReference>
<dbReference type="PANTHER" id="PTHR43280">
    <property type="entry name" value="ARAC-FAMILY TRANSCRIPTIONAL REGULATOR"/>
    <property type="match status" value="1"/>
</dbReference>
<reference evidence="9 10" key="1">
    <citation type="submission" date="2022-06" db="EMBL/GenBank/DDBJ databases">
        <title>Isolation of gut microbiota from human fecal samples.</title>
        <authorList>
            <person name="Pamer E.G."/>
            <person name="Barat B."/>
            <person name="Waligurski E."/>
            <person name="Medina S."/>
            <person name="Paddock L."/>
            <person name="Mostad J."/>
        </authorList>
    </citation>
    <scope>NUCLEOTIDE SEQUENCE [LARGE SCALE GENOMIC DNA]</scope>
    <source>
        <strain evidence="9 10">DFI.9.73</strain>
    </source>
</reference>
<dbReference type="Proteomes" id="UP001524473">
    <property type="component" value="Unassembled WGS sequence"/>
</dbReference>
<feature type="domain" description="HTH araC/xylS-type" evidence="7">
    <location>
        <begin position="420"/>
        <end position="518"/>
    </location>
</feature>
<accession>A0ABT1RUK0</accession>
<dbReference type="Pfam" id="PF00072">
    <property type="entry name" value="Response_reg"/>
    <property type="match status" value="1"/>
</dbReference>
<evidence type="ECO:0000259" key="7">
    <source>
        <dbReference type="PROSITE" id="PS01124"/>
    </source>
</evidence>
<comment type="function">
    <text evidence="5">May play the central regulatory role in sporulation. It may be an element of the effector pathway responsible for the activation of sporulation genes in response to nutritional stress. Spo0A may act in concert with spo0H (a sigma factor) to control the expression of some genes that are critical to the sporulation process.</text>
</comment>
<dbReference type="Gene3D" id="3.40.50.2300">
    <property type="match status" value="1"/>
</dbReference>
<dbReference type="InterPro" id="IPR020449">
    <property type="entry name" value="Tscrpt_reg_AraC-type_HTH"/>
</dbReference>
<evidence type="ECO:0000256" key="1">
    <source>
        <dbReference type="ARBA" id="ARBA00018672"/>
    </source>
</evidence>
<evidence type="ECO:0000313" key="10">
    <source>
        <dbReference type="Proteomes" id="UP001524473"/>
    </source>
</evidence>
<feature type="domain" description="Response regulatory" evidence="8">
    <location>
        <begin position="2"/>
        <end position="119"/>
    </location>
</feature>
<feature type="modified residue" description="4-aspartylphosphate" evidence="6">
    <location>
        <position position="54"/>
    </location>
</feature>
<dbReference type="PRINTS" id="PR00032">
    <property type="entry name" value="HTHARAC"/>
</dbReference>
<dbReference type="SMART" id="SM00448">
    <property type="entry name" value="REC"/>
    <property type="match status" value="1"/>
</dbReference>
<evidence type="ECO:0000256" key="5">
    <source>
        <dbReference type="ARBA" id="ARBA00024867"/>
    </source>
</evidence>
<dbReference type="Pfam" id="PF12833">
    <property type="entry name" value="HTH_18"/>
    <property type="match status" value="1"/>
</dbReference>
<organism evidence="9 10">
    <name type="scientific">Neglectibacter timonensis</name>
    <dbReference type="NCBI Taxonomy" id="1776382"/>
    <lineage>
        <taxon>Bacteria</taxon>
        <taxon>Bacillati</taxon>
        <taxon>Bacillota</taxon>
        <taxon>Clostridia</taxon>
        <taxon>Eubacteriales</taxon>
        <taxon>Oscillospiraceae</taxon>
        <taxon>Neglectibacter</taxon>
    </lineage>
</organism>
<dbReference type="InterPro" id="IPR018062">
    <property type="entry name" value="HTH_AraC-typ_CS"/>
</dbReference>
<keyword evidence="4" id="KW-0804">Transcription</keyword>
<evidence type="ECO:0000256" key="2">
    <source>
        <dbReference type="ARBA" id="ARBA00023015"/>
    </source>
</evidence>
<dbReference type="PROSITE" id="PS01124">
    <property type="entry name" value="HTH_ARAC_FAMILY_2"/>
    <property type="match status" value="1"/>
</dbReference>
<dbReference type="CDD" id="cd17536">
    <property type="entry name" value="REC_YesN-like"/>
    <property type="match status" value="1"/>
</dbReference>
<proteinExistence type="predicted"/>
<dbReference type="InterPro" id="IPR018060">
    <property type="entry name" value="HTH_AraC"/>
</dbReference>
<dbReference type="EMBL" id="JANFZH010000001">
    <property type="protein sequence ID" value="MCQ4838345.1"/>
    <property type="molecule type" value="Genomic_DNA"/>
</dbReference>